<dbReference type="STRING" id="1838280.A6M21_06320"/>
<dbReference type="InterPro" id="IPR004370">
    <property type="entry name" value="4-OT-like_dom"/>
</dbReference>
<evidence type="ECO:0000259" key="2">
    <source>
        <dbReference type="Pfam" id="PF01361"/>
    </source>
</evidence>
<evidence type="ECO:0000313" key="3">
    <source>
        <dbReference type="EMBL" id="OAT85523.1"/>
    </source>
</evidence>
<dbReference type="Pfam" id="PF01361">
    <property type="entry name" value="Tautomerase"/>
    <property type="match status" value="1"/>
</dbReference>
<reference evidence="3 4" key="1">
    <citation type="submission" date="2016-04" db="EMBL/GenBank/DDBJ databases">
        <authorList>
            <person name="Evans L.H."/>
            <person name="Alamgir A."/>
            <person name="Owens N."/>
            <person name="Weber N.D."/>
            <person name="Virtaneva K."/>
            <person name="Barbian K."/>
            <person name="Babar A."/>
            <person name="Rosenke K."/>
        </authorList>
    </citation>
    <scope>NUCLEOTIDE SEQUENCE [LARGE SCALE GENOMIC DNA]</scope>
    <source>
        <strain evidence="3 4">LMa1</strain>
    </source>
</reference>
<dbReference type="EMBL" id="LYVF01000062">
    <property type="protein sequence ID" value="OAT85523.1"/>
    <property type="molecule type" value="Genomic_DNA"/>
</dbReference>
<dbReference type="AlphaFoldDB" id="A0A1B7LH58"/>
<dbReference type="GO" id="GO:0016853">
    <property type="term" value="F:isomerase activity"/>
    <property type="evidence" value="ECO:0007669"/>
    <property type="project" value="UniProtKB-KW"/>
</dbReference>
<keyword evidence="1" id="KW-0413">Isomerase</keyword>
<proteinExistence type="predicted"/>
<dbReference type="InterPro" id="IPR014347">
    <property type="entry name" value="Tautomerase/MIF_sf"/>
</dbReference>
<dbReference type="Gene3D" id="3.30.429.10">
    <property type="entry name" value="Macrophage Migration Inhibitory Factor"/>
    <property type="match status" value="1"/>
</dbReference>
<comment type="caution">
    <text evidence="3">The sequence shown here is derived from an EMBL/GenBank/DDBJ whole genome shotgun (WGS) entry which is preliminary data.</text>
</comment>
<dbReference type="OrthoDB" id="3395834at2"/>
<protein>
    <recommendedName>
        <fullName evidence="2">4-oxalocrotonate tautomerase-like domain-containing protein</fullName>
    </recommendedName>
</protein>
<dbReference type="Proteomes" id="UP000078532">
    <property type="component" value="Unassembled WGS sequence"/>
</dbReference>
<evidence type="ECO:0000256" key="1">
    <source>
        <dbReference type="ARBA" id="ARBA00023235"/>
    </source>
</evidence>
<feature type="domain" description="4-oxalocrotonate tautomerase-like" evidence="2">
    <location>
        <begin position="3"/>
        <end position="59"/>
    </location>
</feature>
<dbReference type="SUPFAM" id="SSF55331">
    <property type="entry name" value="Tautomerase/MIF"/>
    <property type="match status" value="1"/>
</dbReference>
<organism evidence="3 4">
    <name type="scientific">Desulfotomaculum copahuensis</name>
    <dbReference type="NCBI Taxonomy" id="1838280"/>
    <lineage>
        <taxon>Bacteria</taxon>
        <taxon>Bacillati</taxon>
        <taxon>Bacillota</taxon>
        <taxon>Clostridia</taxon>
        <taxon>Eubacteriales</taxon>
        <taxon>Desulfotomaculaceae</taxon>
        <taxon>Desulfotomaculum</taxon>
    </lineage>
</organism>
<dbReference type="RefSeq" id="WP_066666869.1">
    <property type="nucleotide sequence ID" value="NZ_LYVF01000062.1"/>
</dbReference>
<sequence length="68" mass="7777">MPAVTVTMRTRSIESRKRIARRITDILVEETGVDPEWVTVQFVETSEDRIARGGVLLSERMDKSRDGE</sequence>
<name>A0A1B7LH58_9FIRM</name>
<keyword evidence="4" id="KW-1185">Reference proteome</keyword>
<evidence type="ECO:0000313" key="4">
    <source>
        <dbReference type="Proteomes" id="UP000078532"/>
    </source>
</evidence>
<gene>
    <name evidence="3" type="ORF">A6M21_06320</name>
</gene>
<accession>A0A1B7LH58</accession>